<dbReference type="Pfam" id="PF04471">
    <property type="entry name" value="Mrr_cat"/>
    <property type="match status" value="1"/>
</dbReference>
<dbReference type="InterPro" id="IPR011856">
    <property type="entry name" value="tRNA_endonuc-like_dom_sf"/>
</dbReference>
<dbReference type="GO" id="GO:0004519">
    <property type="term" value="F:endonuclease activity"/>
    <property type="evidence" value="ECO:0007669"/>
    <property type="project" value="UniProtKB-KW"/>
</dbReference>
<gene>
    <name evidence="2" type="ORF">SAMN04487907_1164</name>
</gene>
<feature type="domain" description="Restriction endonuclease type IV Mrr" evidence="1">
    <location>
        <begin position="37"/>
        <end position="112"/>
    </location>
</feature>
<dbReference type="Proteomes" id="UP000199438">
    <property type="component" value="Unassembled WGS sequence"/>
</dbReference>
<keyword evidence="2" id="KW-0255">Endonuclease</keyword>
<protein>
    <submittedName>
        <fullName evidence="2">Restriction endonuclease</fullName>
    </submittedName>
</protein>
<evidence type="ECO:0000313" key="3">
    <source>
        <dbReference type="Proteomes" id="UP000199438"/>
    </source>
</evidence>
<accession>A0A1I1N6N8</accession>
<keyword evidence="2" id="KW-0540">Nuclease</keyword>
<dbReference type="InterPro" id="IPR007560">
    <property type="entry name" value="Restrct_endonuc_IV_Mrr"/>
</dbReference>
<dbReference type="AlphaFoldDB" id="A0A1I1N6N8"/>
<dbReference type="EMBL" id="FOKV01000016">
    <property type="protein sequence ID" value="SFC93105.1"/>
    <property type="molecule type" value="Genomic_DNA"/>
</dbReference>
<name>A0A1I1N6N8_9FLAO</name>
<reference evidence="3" key="1">
    <citation type="submission" date="2016-10" db="EMBL/GenBank/DDBJ databases">
        <authorList>
            <person name="Varghese N."/>
            <person name="Submissions S."/>
        </authorList>
    </citation>
    <scope>NUCLEOTIDE SEQUENCE [LARGE SCALE GENOMIC DNA]</scope>
    <source>
        <strain evidence="3">DSM 24499</strain>
    </source>
</reference>
<keyword evidence="3" id="KW-1185">Reference proteome</keyword>
<dbReference type="Gene3D" id="3.40.1350.10">
    <property type="match status" value="1"/>
</dbReference>
<organism evidence="2 3">
    <name type="scientific">Zunongwangia mangrovi</name>
    <dbReference type="NCBI Taxonomy" id="1334022"/>
    <lineage>
        <taxon>Bacteria</taxon>
        <taxon>Pseudomonadati</taxon>
        <taxon>Bacteroidota</taxon>
        <taxon>Flavobacteriia</taxon>
        <taxon>Flavobacteriales</taxon>
        <taxon>Flavobacteriaceae</taxon>
        <taxon>Zunongwangia</taxon>
    </lineage>
</organism>
<evidence type="ECO:0000259" key="1">
    <source>
        <dbReference type="Pfam" id="PF04471"/>
    </source>
</evidence>
<dbReference type="SUPFAM" id="SSF52980">
    <property type="entry name" value="Restriction endonuclease-like"/>
    <property type="match status" value="1"/>
</dbReference>
<dbReference type="STRING" id="1334022.SAMN04487907_1164"/>
<sequence>MKDWEKYEHQIFAKLREEFPDSDIKKDERIKGIFSERSRQIDILVTSQSIGNELKVVIDCKKFSKKINLKTVESFLGFCEDVGAHLGIMITNIGYSKSALKRVKKYHRDIKLDIVNFIDFDEYHFDLTDCSLCRNDDGFPRGHIFWDEPIPLVKDGLITLIHQGQCSYCGELHIECQGCGEIMDFGTDYQDIECMCENVFGIKSEYIGSGMTEEHIYLKDKKDEPPEFIDPNQVKLFE</sequence>
<dbReference type="InterPro" id="IPR011335">
    <property type="entry name" value="Restrct_endonuc-II-like"/>
</dbReference>
<proteinExistence type="predicted"/>
<keyword evidence="2" id="KW-0378">Hydrolase</keyword>
<dbReference type="OrthoDB" id="1454447at2"/>
<dbReference type="GO" id="GO:0003677">
    <property type="term" value="F:DNA binding"/>
    <property type="evidence" value="ECO:0007669"/>
    <property type="project" value="InterPro"/>
</dbReference>
<evidence type="ECO:0000313" key="2">
    <source>
        <dbReference type="EMBL" id="SFC93105.1"/>
    </source>
</evidence>
<dbReference type="GO" id="GO:0009307">
    <property type="term" value="P:DNA restriction-modification system"/>
    <property type="evidence" value="ECO:0007669"/>
    <property type="project" value="InterPro"/>
</dbReference>
<dbReference type="RefSeq" id="WP_092545090.1">
    <property type="nucleotide sequence ID" value="NZ_FOKV01000016.1"/>
</dbReference>